<proteinExistence type="predicted"/>
<dbReference type="InterPro" id="IPR045970">
    <property type="entry name" value="DUF5926"/>
</dbReference>
<keyword evidence="3" id="KW-1185">Reference proteome</keyword>
<dbReference type="STRING" id="178339.BH719_06085"/>
<dbReference type="EMBL" id="CP017298">
    <property type="protein sequence ID" value="AOS47468.1"/>
    <property type="molecule type" value="Genomic_DNA"/>
</dbReference>
<sequence length="293" mass="31542">MGKASRRKKVTDPAKLAAYRPPIPFVARPYEGLAKEVELVAMREIIPCATLTARTDAAHGGVEFDFVTLLPDGHPAMIRPDGRILVALQTRFNSADLSHDAGAAVLAAIAAKDRGAEGVVPVDVREPSERLQDILDPQGFTSISLEDDFSYWFDPSEEVDDETRRALERNREEIIPTEAVPGVPGAYWCEMNRNFVRYVTAVDESALFTALARLAVDGGANVGEGSRFVGAFRACGIPIPVFELGEGVGAADAAPGVAAMAEALARALELTDALTADERRVRQGLVSRQVTIR</sequence>
<reference evidence="2 3" key="1">
    <citation type="submission" date="2016-09" db="EMBL/GenBank/DDBJ databases">
        <title>Complete genome sequence of Actinomyces hongkongensis HKU8.</title>
        <authorList>
            <person name="Gao Y.-X."/>
            <person name="Zhou Y.-Y."/>
            <person name="Xie Y."/>
            <person name="Wang M."/>
            <person name="Wang S.-J."/>
            <person name="Shen S.-G."/>
        </authorList>
    </citation>
    <scope>NUCLEOTIDE SEQUENCE [LARGE SCALE GENOMIC DNA]</scope>
    <source>
        <strain evidence="2 3">HKU8</strain>
    </source>
</reference>
<evidence type="ECO:0000313" key="2">
    <source>
        <dbReference type="EMBL" id="AOS47468.1"/>
    </source>
</evidence>
<evidence type="ECO:0000313" key="3">
    <source>
        <dbReference type="Proteomes" id="UP000095214"/>
    </source>
</evidence>
<dbReference type="Pfam" id="PF19348">
    <property type="entry name" value="DUF5926"/>
    <property type="match status" value="1"/>
</dbReference>
<dbReference type="OrthoDB" id="5512013at2"/>
<dbReference type="RefSeq" id="WP_009743928.1">
    <property type="nucleotide sequence ID" value="NZ_CP017298.1"/>
</dbReference>
<gene>
    <name evidence="2" type="ORF">BH719_06085</name>
</gene>
<dbReference type="Proteomes" id="UP000095214">
    <property type="component" value="Chromosome"/>
</dbReference>
<protein>
    <recommendedName>
        <fullName evidence="1">DUF5926 domain-containing protein</fullName>
    </recommendedName>
</protein>
<evidence type="ECO:0000259" key="1">
    <source>
        <dbReference type="Pfam" id="PF19348"/>
    </source>
</evidence>
<feature type="domain" description="DUF5926" evidence="1">
    <location>
        <begin position="29"/>
        <end position="293"/>
    </location>
</feature>
<organism evidence="2 3">
    <name type="scientific">Pauljensenia hongkongensis</name>
    <dbReference type="NCBI Taxonomy" id="178339"/>
    <lineage>
        <taxon>Bacteria</taxon>
        <taxon>Bacillati</taxon>
        <taxon>Actinomycetota</taxon>
        <taxon>Actinomycetes</taxon>
        <taxon>Actinomycetales</taxon>
        <taxon>Actinomycetaceae</taxon>
        <taxon>Pauljensenia</taxon>
    </lineage>
</organism>
<dbReference type="AlphaFoldDB" id="A0A1D8B2T5"/>
<accession>A0A1D8B2T5</accession>
<dbReference type="KEGG" id="phon:BH719_06085"/>
<name>A0A1D8B2T5_9ACTO</name>